<keyword evidence="2" id="KW-0540">Nuclease</keyword>
<dbReference type="Pfam" id="PF02609">
    <property type="entry name" value="Exonuc_VII_S"/>
    <property type="match status" value="1"/>
</dbReference>
<reference evidence="4" key="1">
    <citation type="submission" date="2018-05" db="EMBL/GenBank/DDBJ databases">
        <authorList>
            <person name="Lanie J.A."/>
            <person name="Ng W.-L."/>
            <person name="Kazmierczak K.M."/>
            <person name="Andrzejewski T.M."/>
            <person name="Davidsen T.M."/>
            <person name="Wayne K.J."/>
            <person name="Tettelin H."/>
            <person name="Glass J.I."/>
            <person name="Rusch D."/>
            <person name="Podicherti R."/>
            <person name="Tsui H.-C.T."/>
            <person name="Winkler M.E."/>
        </authorList>
    </citation>
    <scope>NUCLEOTIDE SEQUENCE</scope>
</reference>
<evidence type="ECO:0000256" key="2">
    <source>
        <dbReference type="ARBA" id="ARBA00022722"/>
    </source>
</evidence>
<dbReference type="EMBL" id="UINC01011024">
    <property type="protein sequence ID" value="SVA48813.1"/>
    <property type="molecule type" value="Genomic_DNA"/>
</dbReference>
<proteinExistence type="predicted"/>
<name>A0A381WA69_9ZZZZ</name>
<dbReference type="InterPro" id="IPR037004">
    <property type="entry name" value="Exonuc_VII_ssu_sf"/>
</dbReference>
<evidence type="ECO:0000256" key="3">
    <source>
        <dbReference type="ARBA" id="ARBA00022801"/>
    </source>
</evidence>
<evidence type="ECO:0000256" key="1">
    <source>
        <dbReference type="ARBA" id="ARBA00022490"/>
    </source>
</evidence>
<accession>A0A381WA69</accession>
<keyword evidence="3" id="KW-0378">Hydrolase</keyword>
<gene>
    <name evidence="4" type="ORF">METZ01_LOCUS101667</name>
</gene>
<dbReference type="GO" id="GO:0006308">
    <property type="term" value="P:DNA catabolic process"/>
    <property type="evidence" value="ECO:0007669"/>
    <property type="project" value="InterPro"/>
</dbReference>
<protein>
    <submittedName>
        <fullName evidence="4">Uncharacterized protein</fullName>
    </submittedName>
</protein>
<evidence type="ECO:0000313" key="4">
    <source>
        <dbReference type="EMBL" id="SVA48813.1"/>
    </source>
</evidence>
<dbReference type="SUPFAM" id="SSF116842">
    <property type="entry name" value="XseB-like"/>
    <property type="match status" value="1"/>
</dbReference>
<organism evidence="4">
    <name type="scientific">marine metagenome</name>
    <dbReference type="NCBI Taxonomy" id="408172"/>
    <lineage>
        <taxon>unclassified sequences</taxon>
        <taxon>metagenomes</taxon>
        <taxon>ecological metagenomes</taxon>
    </lineage>
</organism>
<keyword evidence="1" id="KW-0963">Cytoplasm</keyword>
<sequence length="46" mass="4986">MESENVDVDRLASRVERAGALISLCQGRLAAAELQVERVVDALDTD</sequence>
<dbReference type="GO" id="GO:0008855">
    <property type="term" value="F:exodeoxyribonuclease VII activity"/>
    <property type="evidence" value="ECO:0007669"/>
    <property type="project" value="InterPro"/>
</dbReference>
<dbReference type="GO" id="GO:0009318">
    <property type="term" value="C:exodeoxyribonuclease VII complex"/>
    <property type="evidence" value="ECO:0007669"/>
    <property type="project" value="InterPro"/>
</dbReference>
<dbReference type="AlphaFoldDB" id="A0A381WA69"/>
<dbReference type="InterPro" id="IPR003761">
    <property type="entry name" value="Exonuc_VII_S"/>
</dbReference>
<dbReference type="Gene3D" id="1.10.287.1040">
    <property type="entry name" value="Exonuclease VII, small subunit"/>
    <property type="match status" value="1"/>
</dbReference>